<accession>A0A379E1J6</accession>
<organism evidence="2 3">
    <name type="scientific">Prevotella denticola</name>
    <dbReference type="NCBI Taxonomy" id="28129"/>
    <lineage>
        <taxon>Bacteria</taxon>
        <taxon>Pseudomonadati</taxon>
        <taxon>Bacteroidota</taxon>
        <taxon>Bacteroidia</taxon>
        <taxon>Bacteroidales</taxon>
        <taxon>Prevotellaceae</taxon>
        <taxon>Prevotella</taxon>
    </lineage>
</organism>
<keyword evidence="1" id="KW-0732">Signal</keyword>
<dbReference type="RefSeq" id="WP_025067950.1">
    <property type="nucleotide sequence ID" value="NZ_JAHXCJ010000007.1"/>
</dbReference>
<feature type="chain" id="PRO_5017011858" description="Lipoprotein" evidence="1">
    <location>
        <begin position="24"/>
        <end position="191"/>
    </location>
</feature>
<reference evidence="2 3" key="1">
    <citation type="submission" date="2018-06" db="EMBL/GenBank/DDBJ databases">
        <authorList>
            <consortium name="Pathogen Informatics"/>
            <person name="Doyle S."/>
        </authorList>
    </citation>
    <scope>NUCLEOTIDE SEQUENCE [LARGE SCALE GENOMIC DNA]</scope>
    <source>
        <strain evidence="2 3">NCTC13067</strain>
    </source>
</reference>
<dbReference type="PROSITE" id="PS51257">
    <property type="entry name" value="PROKAR_LIPOPROTEIN"/>
    <property type="match status" value="1"/>
</dbReference>
<dbReference type="AlphaFoldDB" id="A0A379E1J6"/>
<evidence type="ECO:0008006" key="4">
    <source>
        <dbReference type="Google" id="ProtNLM"/>
    </source>
</evidence>
<dbReference type="Proteomes" id="UP000255469">
    <property type="component" value="Unassembled WGS sequence"/>
</dbReference>
<evidence type="ECO:0000256" key="1">
    <source>
        <dbReference type="SAM" id="SignalP"/>
    </source>
</evidence>
<name>A0A379E1J6_9BACT</name>
<evidence type="ECO:0000313" key="3">
    <source>
        <dbReference type="Proteomes" id="UP000255469"/>
    </source>
</evidence>
<dbReference type="EMBL" id="UGTM01000001">
    <property type="protein sequence ID" value="SUB86598.1"/>
    <property type="molecule type" value="Genomic_DNA"/>
</dbReference>
<proteinExistence type="predicted"/>
<sequence length="191" mass="21185">MKKVLPSIIVLLVLLLSSCGDNEYEDSHVFFTFHNDTHQNPVLASAMNPMSPGVYCTIRYAFVSGRHSFSFENNQGMRTDSPVWFDGIDQRLESWRHVGKNNGLVVGYGNLDNPAPFYAYDLQCPNCFEPNALPLRSCELKISSDGVATCNRCRRKYNLNTGGNIVAGEGGRKLTRYHGVTTGPYGVLAVN</sequence>
<protein>
    <recommendedName>
        <fullName evidence="4">Lipoprotein</fullName>
    </recommendedName>
</protein>
<gene>
    <name evidence="2" type="ORF">NCTC13067_00238</name>
</gene>
<feature type="signal peptide" evidence="1">
    <location>
        <begin position="1"/>
        <end position="23"/>
    </location>
</feature>
<evidence type="ECO:0000313" key="2">
    <source>
        <dbReference type="EMBL" id="SUB86598.1"/>
    </source>
</evidence>